<dbReference type="AlphaFoldDB" id="A0A512JCM9"/>
<name>A0A512JCM9_9HYPH</name>
<reference evidence="2" key="4">
    <citation type="submission" date="2023-01" db="EMBL/GenBank/DDBJ databases">
        <title>Draft genome sequence of Methylobacterium oxalidis strain NBRC 107715.</title>
        <authorList>
            <person name="Sun Q."/>
            <person name="Mori K."/>
        </authorList>
    </citation>
    <scope>NUCLEOTIDE SEQUENCE</scope>
    <source>
        <strain evidence="2">NBRC 107715</strain>
    </source>
</reference>
<accession>A0A512JCM9</accession>
<reference evidence="2" key="1">
    <citation type="journal article" date="2014" name="Int. J. Syst. Evol. Microbiol.">
        <title>Complete genome of a new Firmicutes species belonging to the dominant human colonic microbiota ('Ruminococcus bicirculans') reveals two chromosomes and a selective capacity to utilize plant glucans.</title>
        <authorList>
            <consortium name="NISC Comparative Sequencing Program"/>
            <person name="Wegmann U."/>
            <person name="Louis P."/>
            <person name="Goesmann A."/>
            <person name="Henrissat B."/>
            <person name="Duncan S.H."/>
            <person name="Flint H.J."/>
        </authorList>
    </citation>
    <scope>NUCLEOTIDE SEQUENCE</scope>
    <source>
        <strain evidence="2">NBRC 107715</strain>
    </source>
</reference>
<dbReference type="EMBL" id="BSPK01000007">
    <property type="protein sequence ID" value="GLS62249.1"/>
    <property type="molecule type" value="Genomic_DNA"/>
</dbReference>
<dbReference type="EMBL" id="BJZU01000176">
    <property type="protein sequence ID" value="GEP07703.1"/>
    <property type="molecule type" value="Genomic_DNA"/>
</dbReference>
<protein>
    <submittedName>
        <fullName evidence="1">Uncharacterized protein</fullName>
    </submittedName>
</protein>
<gene>
    <name evidence="2" type="ORF">GCM10007888_06300</name>
    <name evidence="1" type="ORF">MOX02_57410</name>
</gene>
<proteinExistence type="predicted"/>
<dbReference type="RefSeq" id="WP_147029121.1">
    <property type="nucleotide sequence ID" value="NZ_BJZU01000176.1"/>
</dbReference>
<dbReference type="Proteomes" id="UP001156856">
    <property type="component" value="Unassembled WGS sequence"/>
</dbReference>
<evidence type="ECO:0000313" key="1">
    <source>
        <dbReference type="EMBL" id="GEP07703.1"/>
    </source>
</evidence>
<comment type="caution">
    <text evidence="1">The sequence shown here is derived from an EMBL/GenBank/DDBJ whole genome shotgun (WGS) entry which is preliminary data.</text>
</comment>
<sequence length="65" mass="7271">MAENKAKSLRSAQHLRNSLIEALDVCGIPDGDLVELTVRYRRAENGVEVQEMSLVPLKKQKTSYA</sequence>
<evidence type="ECO:0000313" key="4">
    <source>
        <dbReference type="Proteomes" id="UP001156856"/>
    </source>
</evidence>
<evidence type="ECO:0000313" key="3">
    <source>
        <dbReference type="Proteomes" id="UP000321960"/>
    </source>
</evidence>
<organism evidence="1 3">
    <name type="scientific">Methylobacterium oxalidis</name>
    <dbReference type="NCBI Taxonomy" id="944322"/>
    <lineage>
        <taxon>Bacteria</taxon>
        <taxon>Pseudomonadati</taxon>
        <taxon>Pseudomonadota</taxon>
        <taxon>Alphaproteobacteria</taxon>
        <taxon>Hyphomicrobiales</taxon>
        <taxon>Methylobacteriaceae</taxon>
        <taxon>Methylobacterium</taxon>
    </lineage>
</organism>
<dbReference type="Proteomes" id="UP000321960">
    <property type="component" value="Unassembled WGS sequence"/>
</dbReference>
<reference evidence="4" key="2">
    <citation type="journal article" date="2019" name="Int. J. Syst. Evol. Microbiol.">
        <title>The Global Catalogue of Microorganisms (GCM) 10K type strain sequencing project: providing services to taxonomists for standard genome sequencing and annotation.</title>
        <authorList>
            <consortium name="The Broad Institute Genomics Platform"/>
            <consortium name="The Broad Institute Genome Sequencing Center for Infectious Disease"/>
            <person name="Wu L."/>
            <person name="Ma J."/>
        </authorList>
    </citation>
    <scope>NUCLEOTIDE SEQUENCE [LARGE SCALE GENOMIC DNA]</scope>
    <source>
        <strain evidence="4">NBRC 107715</strain>
    </source>
</reference>
<dbReference type="OrthoDB" id="9855563at2"/>
<reference evidence="1 3" key="3">
    <citation type="submission" date="2019-07" db="EMBL/GenBank/DDBJ databases">
        <title>Whole genome shotgun sequence of Methylobacterium oxalidis NBRC 107715.</title>
        <authorList>
            <person name="Hosoyama A."/>
            <person name="Uohara A."/>
            <person name="Ohji S."/>
            <person name="Ichikawa N."/>
        </authorList>
    </citation>
    <scope>NUCLEOTIDE SEQUENCE [LARGE SCALE GENOMIC DNA]</scope>
    <source>
        <strain evidence="1 3">NBRC 107715</strain>
    </source>
</reference>
<keyword evidence="4" id="KW-1185">Reference proteome</keyword>
<evidence type="ECO:0000313" key="2">
    <source>
        <dbReference type="EMBL" id="GLS62249.1"/>
    </source>
</evidence>